<evidence type="ECO:0000256" key="1">
    <source>
        <dbReference type="SAM" id="MobiDB-lite"/>
    </source>
</evidence>
<feature type="compositionally biased region" description="Basic residues" evidence="1">
    <location>
        <begin position="74"/>
        <end position="84"/>
    </location>
</feature>
<feature type="compositionally biased region" description="Basic and acidic residues" evidence="1">
    <location>
        <begin position="241"/>
        <end position="252"/>
    </location>
</feature>
<feature type="compositionally biased region" description="Low complexity" evidence="1">
    <location>
        <begin position="25"/>
        <end position="38"/>
    </location>
</feature>
<organism evidence="2">
    <name type="scientific">uncultured Nocardioidaceae bacterium</name>
    <dbReference type="NCBI Taxonomy" id="253824"/>
    <lineage>
        <taxon>Bacteria</taxon>
        <taxon>Bacillati</taxon>
        <taxon>Actinomycetota</taxon>
        <taxon>Actinomycetes</taxon>
        <taxon>Propionibacteriales</taxon>
        <taxon>Nocardioidaceae</taxon>
        <taxon>environmental samples</taxon>
    </lineage>
</organism>
<name>A0A6J4MKR0_9ACTN</name>
<dbReference type="EMBL" id="CADCUJ010000092">
    <property type="protein sequence ID" value="CAA9360830.1"/>
    <property type="molecule type" value="Genomic_DNA"/>
</dbReference>
<sequence length="252" mass="27178">EGPVQGTRHDAAQPGRGRLDDRPAAARLARSGRLGAHRPVAGAAHPVRVRRGLRCAGRAGSGHRGLRLGADHRRPPRVRARRAGRSPPGRGGLRRHHRRRARRHGGGQQGGERGGRCQRGAGDRAALRGRAEPVGRQGHQLPLLLRPQDHVREVQPRLRGAAGRARHLRRALRGADARADPEGDLVPGGAARQRLLAGPGRLAAHHRPRGGEDQRPGPRHVHRHRRRRPGRGAHGQGPSGPHRDARGRAAGV</sequence>
<feature type="compositionally biased region" description="Basic and acidic residues" evidence="1">
    <location>
        <begin position="121"/>
        <end position="133"/>
    </location>
</feature>
<feature type="region of interest" description="Disordered" evidence="1">
    <location>
        <begin position="1"/>
        <end position="252"/>
    </location>
</feature>
<accession>A0A6J4MKR0</accession>
<proteinExistence type="predicted"/>
<feature type="compositionally biased region" description="Basic and acidic residues" evidence="1">
    <location>
        <begin position="7"/>
        <end position="24"/>
    </location>
</feature>
<feature type="compositionally biased region" description="Basic and acidic residues" evidence="1">
    <location>
        <begin position="147"/>
        <end position="156"/>
    </location>
</feature>
<reference evidence="2" key="1">
    <citation type="submission" date="2020-02" db="EMBL/GenBank/DDBJ databases">
        <authorList>
            <person name="Meier V. D."/>
        </authorList>
    </citation>
    <scope>NUCLEOTIDE SEQUENCE</scope>
    <source>
        <strain evidence="2">AVDCRST_MAG72</strain>
    </source>
</reference>
<feature type="non-terminal residue" evidence="2">
    <location>
        <position position="252"/>
    </location>
</feature>
<feature type="non-terminal residue" evidence="2">
    <location>
        <position position="1"/>
    </location>
</feature>
<evidence type="ECO:0000313" key="2">
    <source>
        <dbReference type="EMBL" id="CAA9360830.1"/>
    </source>
</evidence>
<feature type="compositionally biased region" description="Basic residues" evidence="1">
    <location>
        <begin position="92"/>
        <end position="105"/>
    </location>
</feature>
<gene>
    <name evidence="2" type="ORF">AVDCRST_MAG72-2145</name>
</gene>
<dbReference type="AlphaFoldDB" id="A0A6J4MKR0"/>
<protein>
    <submittedName>
        <fullName evidence="2">LOG family protein</fullName>
    </submittedName>
</protein>
<feature type="compositionally biased region" description="Basic residues" evidence="1">
    <location>
        <begin position="217"/>
        <end position="231"/>
    </location>
</feature>